<gene>
    <name evidence="1" type="ORF">SAMN05660742_103117</name>
</gene>
<proteinExistence type="predicted"/>
<evidence type="ECO:0000313" key="2">
    <source>
        <dbReference type="Proteomes" id="UP000199662"/>
    </source>
</evidence>
<dbReference type="STRING" id="84035.SAMN05660742_103117"/>
<evidence type="ECO:0000313" key="1">
    <source>
        <dbReference type="EMBL" id="SEJ08833.1"/>
    </source>
</evidence>
<protein>
    <recommendedName>
        <fullName evidence="3">Competence protein ComGF</fullName>
    </recommendedName>
</protein>
<dbReference type="EMBL" id="FNZK01000003">
    <property type="protein sequence ID" value="SEJ08833.1"/>
    <property type="molecule type" value="Genomic_DNA"/>
</dbReference>
<name>A0A1H6VW48_9FIRM</name>
<accession>A0A1H6VW48</accession>
<reference evidence="2" key="1">
    <citation type="submission" date="2016-10" db="EMBL/GenBank/DDBJ databases">
        <authorList>
            <person name="Varghese N."/>
            <person name="Submissions S."/>
        </authorList>
    </citation>
    <scope>NUCLEOTIDE SEQUENCE [LARGE SCALE GENOMIC DNA]</scope>
    <source>
        <strain evidence="2">DSM 2179</strain>
    </source>
</reference>
<organism evidence="1 2">
    <name type="scientific">Propionispira arboris</name>
    <dbReference type="NCBI Taxonomy" id="84035"/>
    <lineage>
        <taxon>Bacteria</taxon>
        <taxon>Bacillati</taxon>
        <taxon>Bacillota</taxon>
        <taxon>Negativicutes</taxon>
        <taxon>Selenomonadales</taxon>
        <taxon>Selenomonadaceae</taxon>
        <taxon>Propionispira</taxon>
    </lineage>
</organism>
<dbReference type="AlphaFoldDB" id="A0A1H6VW48"/>
<dbReference type="Proteomes" id="UP000199662">
    <property type="component" value="Unassembled WGS sequence"/>
</dbReference>
<sequence length="145" mass="16313">MPLLCFLLLTIGTSFLLLMKFYSSYLGDLELQQQMRFALLSMTRDIAAAKIVEIGEDKLEITTKRHLEQEKQILYELNTGPTINRLMKDNQPLTGESKVAAISITKFNCKKIKHHIINIAIEGVNENTNKKISLETAVATMVDGS</sequence>
<keyword evidence="2" id="KW-1185">Reference proteome</keyword>
<evidence type="ECO:0008006" key="3">
    <source>
        <dbReference type="Google" id="ProtNLM"/>
    </source>
</evidence>